<dbReference type="SUPFAM" id="SSF81606">
    <property type="entry name" value="PP2C-like"/>
    <property type="match status" value="1"/>
</dbReference>
<organism evidence="4">
    <name type="scientific">Granulicella tundricola (strain ATCC BAA-1859 / DSM 23138 / MP5ACTX9)</name>
    <dbReference type="NCBI Taxonomy" id="1198114"/>
    <lineage>
        <taxon>Bacteria</taxon>
        <taxon>Pseudomonadati</taxon>
        <taxon>Acidobacteriota</taxon>
        <taxon>Terriglobia</taxon>
        <taxon>Terriglobales</taxon>
        <taxon>Acidobacteriaceae</taxon>
        <taxon>Granulicella</taxon>
    </lineage>
</organism>
<dbReference type="OrthoDB" id="319881at2"/>
<evidence type="ECO:0000313" key="4">
    <source>
        <dbReference type="Proteomes" id="UP000000343"/>
    </source>
</evidence>
<dbReference type="InterPro" id="IPR036457">
    <property type="entry name" value="PPM-type-like_dom_sf"/>
</dbReference>
<dbReference type="Gene3D" id="3.30.450.40">
    <property type="match status" value="1"/>
</dbReference>
<gene>
    <name evidence="3" type="ordered locus">AciX9_3613</name>
</gene>
<dbReference type="EMBL" id="CP002480">
    <property type="protein sequence ID" value="ADW70616.1"/>
    <property type="molecule type" value="Genomic_DNA"/>
</dbReference>
<dbReference type="HOGENOM" id="CLU_000445_43_6_0"/>
<keyword evidence="1" id="KW-0378">Hydrolase</keyword>
<dbReference type="InterPro" id="IPR029016">
    <property type="entry name" value="GAF-like_dom_sf"/>
</dbReference>
<dbReference type="Proteomes" id="UP000000343">
    <property type="component" value="Chromosome"/>
</dbReference>
<dbReference type="SUPFAM" id="SSF55781">
    <property type="entry name" value="GAF domain-like"/>
    <property type="match status" value="1"/>
</dbReference>
<dbReference type="InterPro" id="IPR052016">
    <property type="entry name" value="Bact_Sigma-Reg"/>
</dbReference>
<keyword evidence="4" id="KW-1185">Reference proteome</keyword>
<protein>
    <submittedName>
        <fullName evidence="3">Protein serine/threonine phosphatase</fullName>
    </submittedName>
</protein>
<dbReference type="AlphaFoldDB" id="E8X5I9"/>
<accession>E8X5I9</accession>
<dbReference type="RefSeq" id="WP_013581927.1">
    <property type="nucleotide sequence ID" value="NC_015064.1"/>
</dbReference>
<feature type="domain" description="PPM-type phosphatase" evidence="2">
    <location>
        <begin position="219"/>
        <end position="436"/>
    </location>
</feature>
<sequence>MVMPRKFFRSKLRRLWARLFAPMAQHELYEELLYYTRRNLSLDQLLETVPNRISFALNLSGFHVFLREGSEYVLQHPATPRITFPASSSTVSRMKRERKPAIYVPQGSDRAPIDGWQHLATPNEINTLDLLNAQLLLSLEGSTGLMGFVILSRSPYKPFDSKELRFLLALGPQIGRGFETAQFVLSISRQEVQRAHLARELELAREVQERLLPDEIPIVAGIDAAAAYQSAERIGGDYYDLFLAPKGALCIVIADVSGKGLSAALLMASLRASLHSTMLQPDMDAVTAVQRLNTLLYQSSSASRYATLFFAIYDPHESTLTYVNAGHNPPILQRADRSLVRLECGGSVVGLLSGLTYEHEIIDWRRGDRLIAWTDGVTEACNIRGEEWGEAGLESCLLKQRDLTAQASVRDVLTALKSFTAGAAQNDDITLLVLNRLTD</sequence>
<dbReference type="GO" id="GO:0016791">
    <property type="term" value="F:phosphatase activity"/>
    <property type="evidence" value="ECO:0007669"/>
    <property type="project" value="TreeGrafter"/>
</dbReference>
<evidence type="ECO:0000313" key="3">
    <source>
        <dbReference type="EMBL" id="ADW70616.1"/>
    </source>
</evidence>
<proteinExistence type="predicted"/>
<dbReference type="eggNOG" id="COG2208">
    <property type="taxonomic scope" value="Bacteria"/>
</dbReference>
<reference evidence="4" key="1">
    <citation type="submission" date="2011-01" db="EMBL/GenBank/DDBJ databases">
        <title>Complete sequence of chromosome of Acidobacterium sp. MP5ACTX9.</title>
        <authorList>
            <consortium name="US DOE Joint Genome Institute"/>
            <person name="Lucas S."/>
            <person name="Copeland A."/>
            <person name="Lapidus A."/>
            <person name="Cheng J.-F."/>
            <person name="Goodwin L."/>
            <person name="Pitluck S."/>
            <person name="Teshima H."/>
            <person name="Detter J.C."/>
            <person name="Han C."/>
            <person name="Tapia R."/>
            <person name="Land M."/>
            <person name="Hauser L."/>
            <person name="Kyrpides N."/>
            <person name="Ivanova N."/>
            <person name="Ovchinnikova G."/>
            <person name="Pagani I."/>
            <person name="Rawat S.R."/>
            <person name="Mannisto M."/>
            <person name="Haggblom M.M."/>
            <person name="Woyke T."/>
        </authorList>
    </citation>
    <scope>NUCLEOTIDE SEQUENCE [LARGE SCALE GENOMIC DNA]</scope>
    <source>
        <strain evidence="4">MP5ACTX9</strain>
    </source>
</reference>
<dbReference type="PANTHER" id="PTHR43156:SF2">
    <property type="entry name" value="STAGE II SPORULATION PROTEIN E"/>
    <property type="match status" value="1"/>
</dbReference>
<dbReference type="STRING" id="1198114.AciX9_3613"/>
<dbReference type="SMART" id="SM00331">
    <property type="entry name" value="PP2C_SIG"/>
    <property type="match status" value="1"/>
</dbReference>
<dbReference type="InterPro" id="IPR001932">
    <property type="entry name" value="PPM-type_phosphatase-like_dom"/>
</dbReference>
<evidence type="ECO:0000256" key="1">
    <source>
        <dbReference type="ARBA" id="ARBA00022801"/>
    </source>
</evidence>
<evidence type="ECO:0000259" key="2">
    <source>
        <dbReference type="SMART" id="SM00331"/>
    </source>
</evidence>
<name>E8X5I9_GRATM</name>
<dbReference type="PANTHER" id="PTHR43156">
    <property type="entry name" value="STAGE II SPORULATION PROTEIN E-RELATED"/>
    <property type="match status" value="1"/>
</dbReference>
<dbReference type="Gene3D" id="3.60.40.10">
    <property type="entry name" value="PPM-type phosphatase domain"/>
    <property type="match status" value="1"/>
</dbReference>
<dbReference type="Pfam" id="PF07228">
    <property type="entry name" value="SpoIIE"/>
    <property type="match status" value="1"/>
</dbReference>
<dbReference type="KEGG" id="acm:AciX9_3613"/>
<dbReference type="PaxDb" id="1198114-AciX9_3613"/>